<feature type="non-terminal residue" evidence="2">
    <location>
        <position position="181"/>
    </location>
</feature>
<dbReference type="Proteomes" id="UP001642484">
    <property type="component" value="Unassembled WGS sequence"/>
</dbReference>
<feature type="non-terminal residue" evidence="2">
    <location>
        <position position="1"/>
    </location>
</feature>
<feature type="compositionally biased region" description="Acidic residues" evidence="1">
    <location>
        <begin position="30"/>
        <end position="40"/>
    </location>
</feature>
<name>A0ABP0S485_9DINO</name>
<feature type="compositionally biased region" description="Polar residues" evidence="1">
    <location>
        <begin position="116"/>
        <end position="125"/>
    </location>
</feature>
<dbReference type="EMBL" id="CAXAMN010026948">
    <property type="protein sequence ID" value="CAK9107173.1"/>
    <property type="molecule type" value="Genomic_DNA"/>
</dbReference>
<feature type="compositionally biased region" description="Acidic residues" evidence="1">
    <location>
        <begin position="99"/>
        <end position="114"/>
    </location>
</feature>
<feature type="region of interest" description="Disordered" evidence="1">
    <location>
        <begin position="86"/>
        <end position="125"/>
    </location>
</feature>
<evidence type="ECO:0000313" key="3">
    <source>
        <dbReference type="Proteomes" id="UP001642484"/>
    </source>
</evidence>
<accession>A0ABP0S485</accession>
<feature type="region of interest" description="Disordered" evidence="1">
    <location>
        <begin position="1"/>
        <end position="57"/>
    </location>
</feature>
<gene>
    <name evidence="2" type="ORF">CCMP2556_LOCUS50046</name>
</gene>
<organism evidence="2 3">
    <name type="scientific">Durusdinium trenchii</name>
    <dbReference type="NCBI Taxonomy" id="1381693"/>
    <lineage>
        <taxon>Eukaryota</taxon>
        <taxon>Sar</taxon>
        <taxon>Alveolata</taxon>
        <taxon>Dinophyceae</taxon>
        <taxon>Suessiales</taxon>
        <taxon>Symbiodiniaceae</taxon>
        <taxon>Durusdinium</taxon>
    </lineage>
</organism>
<proteinExistence type="predicted"/>
<evidence type="ECO:0000256" key="1">
    <source>
        <dbReference type="SAM" id="MobiDB-lite"/>
    </source>
</evidence>
<keyword evidence="3" id="KW-1185">Reference proteome</keyword>
<evidence type="ECO:0000313" key="2">
    <source>
        <dbReference type="EMBL" id="CAK9107173.1"/>
    </source>
</evidence>
<reference evidence="2 3" key="1">
    <citation type="submission" date="2024-02" db="EMBL/GenBank/DDBJ databases">
        <authorList>
            <person name="Chen Y."/>
            <person name="Shah S."/>
            <person name="Dougan E. K."/>
            <person name="Thang M."/>
            <person name="Chan C."/>
        </authorList>
    </citation>
    <scope>NUCLEOTIDE SEQUENCE [LARGE SCALE GENOMIC DNA]</scope>
</reference>
<comment type="caution">
    <text evidence="2">The sequence shown here is derived from an EMBL/GenBank/DDBJ whole genome shotgun (WGS) entry which is preliminary data.</text>
</comment>
<sequence>AQDEFAALAQGRLQRMKSREEPEGNQNAEPEPEEDLDDDPVPGPQKKLPRVTNKPGMMQTLDEAGEIVQDIYNFMLEELMDIVASKKQRTKAEEKGKGDEDEEAEPMDPDDPNEDASSNKTVNKSQSINLHTKCMIVEYALDAQEKGEVASVEKHVMEKFKKYFYSVEKNRFKTGLLSKWV</sequence>
<protein>
    <submittedName>
        <fullName evidence="2">Uncharacterized protein</fullName>
    </submittedName>
</protein>